<feature type="coiled-coil region" evidence="1">
    <location>
        <begin position="258"/>
        <end position="328"/>
    </location>
</feature>
<feature type="compositionally biased region" description="Basic and acidic residues" evidence="2">
    <location>
        <begin position="512"/>
        <end position="527"/>
    </location>
</feature>
<evidence type="ECO:0000313" key="3">
    <source>
        <dbReference type="EnsemblMetazoa" id="PPAI001557-PA"/>
    </source>
</evidence>
<dbReference type="VEuPathDB" id="VectorBase:PPAPM1_000380"/>
<evidence type="ECO:0000256" key="2">
    <source>
        <dbReference type="SAM" id="MobiDB-lite"/>
    </source>
</evidence>
<name>A0A1B0D2I4_PHLPP</name>
<dbReference type="EnsemblMetazoa" id="PPAI001557-RA">
    <property type="protein sequence ID" value="PPAI001557-PA"/>
    <property type="gene ID" value="PPAI001557"/>
</dbReference>
<proteinExistence type="predicted"/>
<evidence type="ECO:0000313" key="4">
    <source>
        <dbReference type="Proteomes" id="UP000092462"/>
    </source>
</evidence>
<feature type="compositionally biased region" description="Basic residues" evidence="2">
    <location>
        <begin position="528"/>
        <end position="543"/>
    </location>
</feature>
<dbReference type="Proteomes" id="UP000092462">
    <property type="component" value="Unassembled WGS sequence"/>
</dbReference>
<protein>
    <submittedName>
        <fullName evidence="3">Uncharacterized protein</fullName>
    </submittedName>
</protein>
<dbReference type="EMBL" id="AJVK01022835">
    <property type="status" value="NOT_ANNOTATED_CDS"/>
    <property type="molecule type" value="Genomic_DNA"/>
</dbReference>
<sequence length="543" mass="63541">MALSPYPAEKISSLGQDDLQEEYKRLWAIRQSLEKQVESGKQQIYELNRSLQSGNATQKYLSSELESIQSTREAELKSVKQKFAGEIEKMKNEIGNLQEDRSQLEKQVEDLRESLEKQKQDFERRIAEKEAEKSLNVSKNESFSAEAQNEALLEKITELEEQNFLLTNTRQELQQEREQLLEKVEILENRSQSRLEELQEKEVWIEELQSKLFEVNTEISALKNNPNALNSKGNSLFAEVDDQRQKMRDILAAQSKKYNQMKALYREGEAEIKRLKRENSEIAEEFKFIKNMFLNADVTFKRQLQGQIGDLRRENGELRQRLAWTEEKLNQTAKDQGVNWLDEMLKYCDDRVKKMEENLKGVLNQKIQLDESNHKMQQDLSKWRYKCLKYKCALINRELLLEESGMKFPDIQDVPVNSSVQVDIDKFEDTFERHVKVEENGAGNEKKTDFAILEDSAMDLAEKENSSEDANRIHYRDIEFPSVINQKPKNCPVDVYLDSNAQTSSRDNLPSGERKEDQPPDKTEPPQKHKTPRFTIKKIVFRK</sequence>
<dbReference type="AlphaFoldDB" id="A0A1B0D2I4"/>
<dbReference type="VEuPathDB" id="VectorBase:PPAI001557"/>
<evidence type="ECO:0000256" key="1">
    <source>
        <dbReference type="SAM" id="Coils"/>
    </source>
</evidence>
<keyword evidence="1" id="KW-0175">Coiled coil</keyword>
<accession>A0A1B0D2I4</accession>
<feature type="coiled-coil region" evidence="1">
    <location>
        <begin position="80"/>
        <end position="225"/>
    </location>
</feature>
<feature type="region of interest" description="Disordered" evidence="2">
    <location>
        <begin position="499"/>
        <end position="543"/>
    </location>
</feature>
<keyword evidence="4" id="KW-1185">Reference proteome</keyword>
<reference evidence="3" key="1">
    <citation type="submission" date="2022-08" db="UniProtKB">
        <authorList>
            <consortium name="EnsemblMetazoa"/>
        </authorList>
    </citation>
    <scope>IDENTIFICATION</scope>
    <source>
        <strain evidence="3">Israel</strain>
    </source>
</reference>
<feature type="compositionally biased region" description="Polar residues" evidence="2">
    <location>
        <begin position="499"/>
        <end position="508"/>
    </location>
</feature>
<organism evidence="3 4">
    <name type="scientific">Phlebotomus papatasi</name>
    <name type="common">Sandfly</name>
    <dbReference type="NCBI Taxonomy" id="29031"/>
    <lineage>
        <taxon>Eukaryota</taxon>
        <taxon>Metazoa</taxon>
        <taxon>Ecdysozoa</taxon>
        <taxon>Arthropoda</taxon>
        <taxon>Hexapoda</taxon>
        <taxon>Insecta</taxon>
        <taxon>Pterygota</taxon>
        <taxon>Neoptera</taxon>
        <taxon>Endopterygota</taxon>
        <taxon>Diptera</taxon>
        <taxon>Nematocera</taxon>
        <taxon>Psychodoidea</taxon>
        <taxon>Psychodidae</taxon>
        <taxon>Phlebotomus</taxon>
        <taxon>Phlebotomus</taxon>
    </lineage>
</organism>